<evidence type="ECO:0000313" key="2">
    <source>
        <dbReference type="Proteomes" id="UP001559623"/>
    </source>
</evidence>
<dbReference type="Proteomes" id="UP001559623">
    <property type="component" value="Unassembled WGS sequence"/>
</dbReference>
<dbReference type="EMBL" id="JARVLH010000002">
    <property type="protein sequence ID" value="MEX5284512.1"/>
    <property type="molecule type" value="Genomic_DNA"/>
</dbReference>
<keyword evidence="2" id="KW-1185">Reference proteome</keyword>
<gene>
    <name evidence="1" type="ORF">QCO44_02500</name>
</gene>
<dbReference type="RefSeq" id="WP_368846251.1">
    <property type="nucleotide sequence ID" value="NZ_CP194411.1"/>
</dbReference>
<comment type="caution">
    <text evidence="1">The sequence shown here is derived from an EMBL/GenBank/DDBJ whole genome shotgun (WGS) entry which is preliminary data.</text>
</comment>
<evidence type="ECO:0000313" key="1">
    <source>
        <dbReference type="EMBL" id="MEX5284512.1"/>
    </source>
</evidence>
<sequence>MGKFARSAKKPNKDGINLLVSILVCYPEIGMVSYEPEKEALDFSFTLQKIPPRKEFEEIAAFLEESILTYHDLEGLVPGEIDFSLEGQGNTAFFRVLRDVRTLSRGEIALLADLMRDRFGKSLVSDQMRDVYEEDNFLREEAIDHMIGSLKASRMSDRMIGIREEGRVMVFNK</sequence>
<protein>
    <submittedName>
        <fullName evidence="1">Uncharacterized protein</fullName>
    </submittedName>
</protein>
<reference evidence="1 2" key="1">
    <citation type="submission" date="2023-04" db="EMBL/GenBank/DDBJ databases">
        <title>Genome Sequence of Selenomonas sputigena ATCC 33150.</title>
        <authorList>
            <person name="Miller D.P."/>
            <person name="Anvari S."/>
            <person name="Polson S.W."/>
            <person name="Macdonald M."/>
            <person name="Mcdowell J.V."/>
        </authorList>
    </citation>
    <scope>NUCLEOTIDE SEQUENCE [LARGE SCALE GENOMIC DNA]</scope>
    <source>
        <strain evidence="1 2">ATCC 33150</strain>
    </source>
</reference>
<accession>A0ABV3X2U3</accession>
<organism evidence="1 2">
    <name type="scientific">Selenomonas sputigena</name>
    <dbReference type="NCBI Taxonomy" id="69823"/>
    <lineage>
        <taxon>Bacteria</taxon>
        <taxon>Bacillati</taxon>
        <taxon>Bacillota</taxon>
        <taxon>Negativicutes</taxon>
        <taxon>Selenomonadales</taxon>
        <taxon>Selenomonadaceae</taxon>
        <taxon>Selenomonas</taxon>
    </lineage>
</organism>
<proteinExistence type="predicted"/>
<name>A0ABV3X2U3_9FIRM</name>